<reference evidence="2 3" key="1">
    <citation type="submission" date="2015-12" db="EMBL/GenBank/DDBJ databases">
        <title>Genome sequence of Oceanibaculum pacificum MCCC 1A02656.</title>
        <authorList>
            <person name="Lu L."/>
            <person name="Lai Q."/>
            <person name="Shao Z."/>
            <person name="Qian P."/>
        </authorList>
    </citation>
    <scope>NUCLEOTIDE SEQUENCE [LARGE SCALE GENOMIC DNA]</scope>
    <source>
        <strain evidence="2 3">MCCC 1A02656</strain>
    </source>
</reference>
<dbReference type="EMBL" id="LPXN01000079">
    <property type="protein sequence ID" value="KZD11018.1"/>
    <property type="molecule type" value="Genomic_DNA"/>
</dbReference>
<protein>
    <recommendedName>
        <fullName evidence="4">LPS export ABC transporter periplasmic protein LptC</fullName>
    </recommendedName>
</protein>
<keyword evidence="3" id="KW-1185">Reference proteome</keyword>
<dbReference type="AlphaFoldDB" id="A0A154WBV8"/>
<proteinExistence type="predicted"/>
<organism evidence="2 3">
    <name type="scientific">Oceanibaculum pacificum</name>
    <dbReference type="NCBI Taxonomy" id="580166"/>
    <lineage>
        <taxon>Bacteria</taxon>
        <taxon>Pseudomonadati</taxon>
        <taxon>Pseudomonadota</taxon>
        <taxon>Alphaproteobacteria</taxon>
        <taxon>Rhodospirillales</taxon>
        <taxon>Oceanibaculaceae</taxon>
        <taxon>Oceanibaculum</taxon>
    </lineage>
</organism>
<feature type="transmembrane region" description="Helical" evidence="1">
    <location>
        <begin position="20"/>
        <end position="45"/>
    </location>
</feature>
<evidence type="ECO:0000256" key="1">
    <source>
        <dbReference type="SAM" id="Phobius"/>
    </source>
</evidence>
<accession>A0A154WBV8</accession>
<dbReference type="Proteomes" id="UP000076400">
    <property type="component" value="Unassembled WGS sequence"/>
</dbReference>
<dbReference type="InterPro" id="IPR010664">
    <property type="entry name" value="LipoPS_assembly_LptC-rel"/>
</dbReference>
<sequence length="221" mass="23656">MGDGAAVPSRRRSAARPIGYSRLVFLLKVLLPSVAVVLVGLVIVWPEFMSDDSRFRLGAVKVDVRDAETLNMVNPRFVGTDERNRPFIVTADSANQSRADSALVTLAAPKADMTMEDGTWVALTATNGLFDRNQQAVDLGGGVNVFHDSGYEFRSEKARIDMQTGEASGNQPVEGQGPLGQVEAQGFTILDKGARILFTGKAKMVTYPKEGDAKPAAGGAR</sequence>
<evidence type="ECO:0000313" key="2">
    <source>
        <dbReference type="EMBL" id="KZD11018.1"/>
    </source>
</evidence>
<dbReference type="Pfam" id="PF06835">
    <property type="entry name" value="LptC"/>
    <property type="match status" value="1"/>
</dbReference>
<keyword evidence="1" id="KW-0812">Transmembrane</keyword>
<keyword evidence="1" id="KW-0472">Membrane</keyword>
<gene>
    <name evidence="2" type="ORF">AUP43_05910</name>
</gene>
<dbReference type="STRING" id="580166.AUP43_05910"/>
<evidence type="ECO:0008006" key="4">
    <source>
        <dbReference type="Google" id="ProtNLM"/>
    </source>
</evidence>
<evidence type="ECO:0000313" key="3">
    <source>
        <dbReference type="Proteomes" id="UP000076400"/>
    </source>
</evidence>
<keyword evidence="1" id="KW-1133">Transmembrane helix</keyword>
<name>A0A154WBV8_9PROT</name>
<dbReference type="Gene3D" id="2.60.450.10">
    <property type="entry name" value="Lipopolysaccharide (LPS) transport protein A like domain"/>
    <property type="match status" value="1"/>
</dbReference>
<comment type="caution">
    <text evidence="2">The sequence shown here is derived from an EMBL/GenBank/DDBJ whole genome shotgun (WGS) entry which is preliminary data.</text>
</comment>